<organism evidence="2 3">
    <name type="scientific">Russula ochroleuca</name>
    <dbReference type="NCBI Taxonomy" id="152965"/>
    <lineage>
        <taxon>Eukaryota</taxon>
        <taxon>Fungi</taxon>
        <taxon>Dikarya</taxon>
        <taxon>Basidiomycota</taxon>
        <taxon>Agaricomycotina</taxon>
        <taxon>Agaricomycetes</taxon>
        <taxon>Russulales</taxon>
        <taxon>Russulaceae</taxon>
        <taxon>Russula</taxon>
    </lineage>
</organism>
<dbReference type="Proteomes" id="UP000759537">
    <property type="component" value="Unassembled WGS sequence"/>
</dbReference>
<feature type="domain" description="Fungal STAND N-terminal Goodbye" evidence="1">
    <location>
        <begin position="18"/>
        <end position="142"/>
    </location>
</feature>
<protein>
    <recommendedName>
        <fullName evidence="1">Fungal STAND N-terminal Goodbye domain-containing protein</fullName>
    </recommendedName>
</protein>
<gene>
    <name evidence="2" type="ORF">DFH94DRAFT_678240</name>
</gene>
<keyword evidence="3" id="KW-1185">Reference proteome</keyword>
<dbReference type="Pfam" id="PF17109">
    <property type="entry name" value="Goodbye"/>
    <property type="match status" value="1"/>
</dbReference>
<dbReference type="InterPro" id="IPR031350">
    <property type="entry name" value="Goodbye_dom"/>
</dbReference>
<reference evidence="2" key="1">
    <citation type="submission" date="2019-10" db="EMBL/GenBank/DDBJ databases">
        <authorList>
            <consortium name="DOE Joint Genome Institute"/>
            <person name="Kuo A."/>
            <person name="Miyauchi S."/>
            <person name="Kiss E."/>
            <person name="Drula E."/>
            <person name="Kohler A."/>
            <person name="Sanchez-Garcia M."/>
            <person name="Andreopoulos B."/>
            <person name="Barry K.W."/>
            <person name="Bonito G."/>
            <person name="Buee M."/>
            <person name="Carver A."/>
            <person name="Chen C."/>
            <person name="Cichocki N."/>
            <person name="Clum A."/>
            <person name="Culley D."/>
            <person name="Crous P.W."/>
            <person name="Fauchery L."/>
            <person name="Girlanda M."/>
            <person name="Hayes R."/>
            <person name="Keri Z."/>
            <person name="LaButti K."/>
            <person name="Lipzen A."/>
            <person name="Lombard V."/>
            <person name="Magnuson J."/>
            <person name="Maillard F."/>
            <person name="Morin E."/>
            <person name="Murat C."/>
            <person name="Nolan M."/>
            <person name="Ohm R."/>
            <person name="Pangilinan J."/>
            <person name="Pereira M."/>
            <person name="Perotto S."/>
            <person name="Peter M."/>
            <person name="Riley R."/>
            <person name="Sitrit Y."/>
            <person name="Stielow B."/>
            <person name="Szollosi G."/>
            <person name="Zifcakova L."/>
            <person name="Stursova M."/>
            <person name="Spatafora J.W."/>
            <person name="Tedersoo L."/>
            <person name="Vaario L.-M."/>
            <person name="Yamada A."/>
            <person name="Yan M."/>
            <person name="Wang P."/>
            <person name="Xu J."/>
            <person name="Bruns T."/>
            <person name="Baldrian P."/>
            <person name="Vilgalys R."/>
            <person name="Henrissat B."/>
            <person name="Grigoriev I.V."/>
            <person name="Hibbett D."/>
            <person name="Nagy L.G."/>
            <person name="Martin F.M."/>
        </authorList>
    </citation>
    <scope>NUCLEOTIDE SEQUENCE</scope>
    <source>
        <strain evidence="2">Prilba</strain>
    </source>
</reference>
<proteinExistence type="predicted"/>
<evidence type="ECO:0000313" key="2">
    <source>
        <dbReference type="EMBL" id="KAF8487200.1"/>
    </source>
</evidence>
<sequence>MSHAHPSSASSPNFQLIFNNALKAYEKRTRSDLLAHPLAAQLQGCDSPGAILAVIHQQVQGLHQSQRADERLTKWLNPTVNVLFTFSATLGEGVGLVFSPAKVIFAGAGILLLAAMDVRASQDTLIDIFERMENFFQRLEVYTEVSPTPEIIDIIVKIMVEVLSILGIATKEIKQSRTSE</sequence>
<name>A0A9P5N657_9AGAM</name>
<dbReference type="EMBL" id="WHVB01000001">
    <property type="protein sequence ID" value="KAF8487200.1"/>
    <property type="molecule type" value="Genomic_DNA"/>
</dbReference>
<reference evidence="2" key="2">
    <citation type="journal article" date="2020" name="Nat. Commun.">
        <title>Large-scale genome sequencing of mycorrhizal fungi provides insights into the early evolution of symbiotic traits.</title>
        <authorList>
            <person name="Miyauchi S."/>
            <person name="Kiss E."/>
            <person name="Kuo A."/>
            <person name="Drula E."/>
            <person name="Kohler A."/>
            <person name="Sanchez-Garcia M."/>
            <person name="Morin E."/>
            <person name="Andreopoulos B."/>
            <person name="Barry K.W."/>
            <person name="Bonito G."/>
            <person name="Buee M."/>
            <person name="Carver A."/>
            <person name="Chen C."/>
            <person name="Cichocki N."/>
            <person name="Clum A."/>
            <person name="Culley D."/>
            <person name="Crous P.W."/>
            <person name="Fauchery L."/>
            <person name="Girlanda M."/>
            <person name="Hayes R.D."/>
            <person name="Keri Z."/>
            <person name="LaButti K."/>
            <person name="Lipzen A."/>
            <person name="Lombard V."/>
            <person name="Magnuson J."/>
            <person name="Maillard F."/>
            <person name="Murat C."/>
            <person name="Nolan M."/>
            <person name="Ohm R.A."/>
            <person name="Pangilinan J."/>
            <person name="Pereira M.F."/>
            <person name="Perotto S."/>
            <person name="Peter M."/>
            <person name="Pfister S."/>
            <person name="Riley R."/>
            <person name="Sitrit Y."/>
            <person name="Stielow J.B."/>
            <person name="Szollosi G."/>
            <person name="Zifcakova L."/>
            <person name="Stursova M."/>
            <person name="Spatafora J.W."/>
            <person name="Tedersoo L."/>
            <person name="Vaario L.M."/>
            <person name="Yamada A."/>
            <person name="Yan M."/>
            <person name="Wang P."/>
            <person name="Xu J."/>
            <person name="Bruns T."/>
            <person name="Baldrian P."/>
            <person name="Vilgalys R."/>
            <person name="Dunand C."/>
            <person name="Henrissat B."/>
            <person name="Grigoriev I.V."/>
            <person name="Hibbett D."/>
            <person name="Nagy L.G."/>
            <person name="Martin F.M."/>
        </authorList>
    </citation>
    <scope>NUCLEOTIDE SEQUENCE</scope>
    <source>
        <strain evidence="2">Prilba</strain>
    </source>
</reference>
<dbReference type="AlphaFoldDB" id="A0A9P5N657"/>
<evidence type="ECO:0000313" key="3">
    <source>
        <dbReference type="Proteomes" id="UP000759537"/>
    </source>
</evidence>
<dbReference type="OrthoDB" id="7464126at2759"/>
<accession>A0A9P5N657</accession>
<evidence type="ECO:0000259" key="1">
    <source>
        <dbReference type="Pfam" id="PF17109"/>
    </source>
</evidence>
<comment type="caution">
    <text evidence="2">The sequence shown here is derived from an EMBL/GenBank/DDBJ whole genome shotgun (WGS) entry which is preliminary data.</text>
</comment>